<protein>
    <submittedName>
        <fullName evidence="1">Uncharacterized protein</fullName>
    </submittedName>
</protein>
<dbReference type="Proteomes" id="UP000004756">
    <property type="component" value="Unassembled WGS sequence"/>
</dbReference>
<gene>
    <name evidence="1" type="ORF">CLOSTASPAR_04997</name>
</gene>
<dbReference type="HOGENOM" id="CLU_3307098_0_0_9"/>
<reference evidence="1 2" key="1">
    <citation type="submission" date="2009-02" db="EMBL/GenBank/DDBJ databases">
        <title>Draft genome sequence of Clostridium asparagiforme (DSM 15981).</title>
        <authorList>
            <person name="Sudarsanam P."/>
            <person name="Ley R."/>
            <person name="Guruge J."/>
            <person name="Turnbaugh P.J."/>
            <person name="Mahowald M."/>
            <person name="Liep D."/>
            <person name="Gordon J."/>
        </authorList>
    </citation>
    <scope>NUCLEOTIDE SEQUENCE [LARGE SCALE GENOMIC DNA]</scope>
    <source>
        <strain evidence="1 2">DSM 15981</strain>
    </source>
</reference>
<keyword evidence="2" id="KW-1185">Reference proteome</keyword>
<evidence type="ECO:0000313" key="2">
    <source>
        <dbReference type="Proteomes" id="UP000004756"/>
    </source>
</evidence>
<proteinExistence type="predicted"/>
<dbReference type="AlphaFoldDB" id="C0D6V0"/>
<evidence type="ECO:0000313" key="1">
    <source>
        <dbReference type="EMBL" id="EEG52937.1"/>
    </source>
</evidence>
<comment type="caution">
    <text evidence="1">The sequence shown here is derived from an EMBL/GenBank/DDBJ whole genome shotgun (WGS) entry which is preliminary data.</text>
</comment>
<dbReference type="EMBL" id="ACCJ01000413">
    <property type="protein sequence ID" value="EEG52937.1"/>
    <property type="molecule type" value="Genomic_DNA"/>
</dbReference>
<organism evidence="1 2">
    <name type="scientific">[Clostridium] asparagiforme DSM 15981</name>
    <dbReference type="NCBI Taxonomy" id="518636"/>
    <lineage>
        <taxon>Bacteria</taxon>
        <taxon>Bacillati</taxon>
        <taxon>Bacillota</taxon>
        <taxon>Clostridia</taxon>
        <taxon>Lachnospirales</taxon>
        <taxon>Lachnospiraceae</taxon>
        <taxon>Enterocloster</taxon>
    </lineage>
</organism>
<accession>C0D6V0</accession>
<sequence length="39" mass="4169">MMALFPLSARPCPAGFFLCPKTARNCQTIPRGKGSIMGV</sequence>
<name>C0D6V0_9FIRM</name>